<feature type="transmembrane region" description="Helical" evidence="1">
    <location>
        <begin position="46"/>
        <end position="65"/>
    </location>
</feature>
<evidence type="ECO:0000313" key="3">
    <source>
        <dbReference type="Proteomes" id="UP000295443"/>
    </source>
</evidence>
<dbReference type="PROSITE" id="PS51257">
    <property type="entry name" value="PROKAR_LIPOPROTEIN"/>
    <property type="match status" value="1"/>
</dbReference>
<keyword evidence="1" id="KW-0472">Membrane</keyword>
<evidence type="ECO:0000256" key="1">
    <source>
        <dbReference type="SAM" id="Phobius"/>
    </source>
</evidence>
<organism evidence="2 3">
    <name type="scientific">Parasulfuritortus cantonensis</name>
    <dbReference type="NCBI Taxonomy" id="2528202"/>
    <lineage>
        <taxon>Bacteria</taxon>
        <taxon>Pseudomonadati</taxon>
        <taxon>Pseudomonadota</taxon>
        <taxon>Betaproteobacteria</taxon>
        <taxon>Nitrosomonadales</taxon>
        <taxon>Thiobacillaceae</taxon>
        <taxon>Parasulfuritortus</taxon>
    </lineage>
</organism>
<comment type="caution">
    <text evidence="2">The sequence shown here is derived from an EMBL/GenBank/DDBJ whole genome shotgun (WGS) entry which is preliminary data.</text>
</comment>
<reference evidence="2 3" key="1">
    <citation type="submission" date="2019-03" db="EMBL/GenBank/DDBJ databases">
        <title>Genome sequence of Thiobacillaceae bacterium LSR1, a sulfur-oxidizing bacterium isolated from freshwater sediment.</title>
        <authorList>
            <person name="Li S."/>
        </authorList>
    </citation>
    <scope>NUCLEOTIDE SEQUENCE [LARGE SCALE GENOMIC DNA]</scope>
    <source>
        <strain evidence="2 3">LSR1</strain>
    </source>
</reference>
<dbReference type="RefSeq" id="WP_131446213.1">
    <property type="nucleotide sequence ID" value="NZ_SJZB01000028.1"/>
</dbReference>
<dbReference type="AlphaFoldDB" id="A0A4R1BDW6"/>
<gene>
    <name evidence="2" type="ORF">EZJ19_07525</name>
</gene>
<protein>
    <submittedName>
        <fullName evidence="2">Uncharacterized protein</fullName>
    </submittedName>
</protein>
<feature type="transmembrane region" description="Helical" evidence="1">
    <location>
        <begin position="12"/>
        <end position="34"/>
    </location>
</feature>
<evidence type="ECO:0000313" key="2">
    <source>
        <dbReference type="EMBL" id="TCJ15279.1"/>
    </source>
</evidence>
<keyword evidence="3" id="KW-1185">Reference proteome</keyword>
<dbReference type="Proteomes" id="UP000295443">
    <property type="component" value="Unassembled WGS sequence"/>
</dbReference>
<dbReference type="OrthoDB" id="582913at2"/>
<sequence>MPRRAGEGLSSHILPTSANLVGACMCAIPLVKLLPRTGWASWIDEVLLVASLLFITSATSSYASIRVARRAERLENAAETLFLAGLGAVFLALLGLALSMA</sequence>
<keyword evidence="1" id="KW-0812">Transmembrane</keyword>
<name>A0A4R1BDW6_9PROT</name>
<dbReference type="EMBL" id="SJZB01000028">
    <property type="protein sequence ID" value="TCJ15279.1"/>
    <property type="molecule type" value="Genomic_DNA"/>
</dbReference>
<proteinExistence type="predicted"/>
<keyword evidence="1" id="KW-1133">Transmembrane helix</keyword>
<accession>A0A4R1BDW6</accession>
<feature type="transmembrane region" description="Helical" evidence="1">
    <location>
        <begin position="77"/>
        <end position="98"/>
    </location>
</feature>